<feature type="region of interest" description="Disordered" evidence="1">
    <location>
        <begin position="272"/>
        <end position="341"/>
    </location>
</feature>
<reference evidence="2" key="1">
    <citation type="submission" date="2019-12" db="EMBL/GenBank/DDBJ databases">
        <title>Genome sequencing and annotation of Brassica cretica.</title>
        <authorList>
            <person name="Studholme D.J."/>
            <person name="Sarris P."/>
        </authorList>
    </citation>
    <scope>NUCLEOTIDE SEQUENCE</scope>
    <source>
        <strain evidence="2">PFS-109/04</strain>
        <tissue evidence="2">Leaf</tissue>
    </source>
</reference>
<name>A0A8S9Q1Q0_BRACR</name>
<protein>
    <submittedName>
        <fullName evidence="2">Uncharacterized protein</fullName>
    </submittedName>
</protein>
<comment type="caution">
    <text evidence="2">The sequence shown here is derived from an EMBL/GenBank/DDBJ whole genome shotgun (WGS) entry which is preliminary data.</text>
</comment>
<organism evidence="2 3">
    <name type="scientific">Brassica cretica</name>
    <name type="common">Mustard</name>
    <dbReference type="NCBI Taxonomy" id="69181"/>
    <lineage>
        <taxon>Eukaryota</taxon>
        <taxon>Viridiplantae</taxon>
        <taxon>Streptophyta</taxon>
        <taxon>Embryophyta</taxon>
        <taxon>Tracheophyta</taxon>
        <taxon>Spermatophyta</taxon>
        <taxon>Magnoliopsida</taxon>
        <taxon>eudicotyledons</taxon>
        <taxon>Gunneridae</taxon>
        <taxon>Pentapetalae</taxon>
        <taxon>rosids</taxon>
        <taxon>malvids</taxon>
        <taxon>Brassicales</taxon>
        <taxon>Brassicaceae</taxon>
        <taxon>Brassiceae</taxon>
        <taxon>Brassica</taxon>
    </lineage>
</organism>
<feature type="compositionally biased region" description="Acidic residues" evidence="1">
    <location>
        <begin position="277"/>
        <end position="291"/>
    </location>
</feature>
<sequence length="341" mass="37104">MKALGYGGSTTSLALVLRLRMAERKPVTRHEVIFAVARFPVVGSPPVRRLLPRDYSDSGLSDEASADRAYEIDRQLFIFFTAMEHSYRSASEASFSSSSMFKICSIEGVNLVSTAQEKTSYYVGAFRSLLRHTELQVFTLKVIVPHAPSLIVGATSDSVQNEIVPHTPTSIVDATSDSVLALEAAKDQLIVAEEKSKQDTSFSSKGNVGQGSPKSISEQRAFMGNTPSISHKTLVSSKETPSTSNQVSTNSVLASCGIRKNLSSSNLLTNRFSSLSSDDEDESLVSDEELDPKENLSPASRVFLRDRPVKPSTKAKEMRSHQVARGRGNRNRGRGKRGGRG</sequence>
<feature type="compositionally biased region" description="Basic residues" evidence="1">
    <location>
        <begin position="322"/>
        <end position="341"/>
    </location>
</feature>
<feature type="region of interest" description="Disordered" evidence="1">
    <location>
        <begin position="196"/>
        <end position="216"/>
    </location>
</feature>
<dbReference type="EMBL" id="QGKX02001347">
    <property type="protein sequence ID" value="KAF3525931.1"/>
    <property type="molecule type" value="Genomic_DNA"/>
</dbReference>
<dbReference type="Proteomes" id="UP000712600">
    <property type="component" value="Unassembled WGS sequence"/>
</dbReference>
<proteinExistence type="predicted"/>
<feature type="compositionally biased region" description="Basic and acidic residues" evidence="1">
    <location>
        <begin position="303"/>
        <end position="320"/>
    </location>
</feature>
<gene>
    <name evidence="2" type="ORF">F2Q69_00049201</name>
</gene>
<evidence type="ECO:0000313" key="3">
    <source>
        <dbReference type="Proteomes" id="UP000712600"/>
    </source>
</evidence>
<feature type="compositionally biased region" description="Polar residues" evidence="1">
    <location>
        <begin position="199"/>
        <end position="216"/>
    </location>
</feature>
<dbReference type="AlphaFoldDB" id="A0A8S9Q1Q0"/>
<evidence type="ECO:0000313" key="2">
    <source>
        <dbReference type="EMBL" id="KAF3525931.1"/>
    </source>
</evidence>
<evidence type="ECO:0000256" key="1">
    <source>
        <dbReference type="SAM" id="MobiDB-lite"/>
    </source>
</evidence>
<accession>A0A8S9Q1Q0</accession>